<keyword evidence="3" id="KW-0285">Flavoprotein</keyword>
<gene>
    <name evidence="7" type="ORF">ACFPU1_00090</name>
</gene>
<dbReference type="EMBL" id="JBHSOZ010000002">
    <property type="protein sequence ID" value="MFC5711170.1"/>
    <property type="molecule type" value="Genomic_DNA"/>
</dbReference>
<feature type="domain" description="FAD/NAD(P)-binding" evidence="6">
    <location>
        <begin position="3"/>
        <end position="284"/>
    </location>
</feature>
<evidence type="ECO:0000313" key="7">
    <source>
        <dbReference type="EMBL" id="MFC5711170.1"/>
    </source>
</evidence>
<dbReference type="Proteomes" id="UP001596142">
    <property type="component" value="Unassembled WGS sequence"/>
</dbReference>
<organism evidence="7 8">
    <name type="scientific">Thalassorhabdus alkalitolerans</name>
    <dbReference type="NCBI Taxonomy" id="2282697"/>
    <lineage>
        <taxon>Bacteria</taxon>
        <taxon>Bacillati</taxon>
        <taxon>Bacillota</taxon>
        <taxon>Bacilli</taxon>
        <taxon>Bacillales</taxon>
        <taxon>Bacillaceae</taxon>
        <taxon>Thalassorhabdus</taxon>
    </lineage>
</organism>
<keyword evidence="5 7" id="KW-0560">Oxidoreductase</keyword>
<evidence type="ECO:0000259" key="6">
    <source>
        <dbReference type="Pfam" id="PF07992"/>
    </source>
</evidence>
<dbReference type="InterPro" id="IPR036188">
    <property type="entry name" value="FAD/NAD-bd_sf"/>
</dbReference>
<keyword evidence="4" id="KW-0274">FAD</keyword>
<comment type="caution">
    <text evidence="7">The sequence shown here is derived from an EMBL/GenBank/DDBJ whole genome shotgun (WGS) entry which is preliminary data.</text>
</comment>
<dbReference type="EC" id="1.6.5.-" evidence="7"/>
<dbReference type="Pfam" id="PF07992">
    <property type="entry name" value="Pyr_redox_2"/>
    <property type="match status" value="1"/>
</dbReference>
<comment type="similarity">
    <text evidence="2">Belongs to the NADH dehydrogenase family.</text>
</comment>
<dbReference type="RefSeq" id="WP_385938207.1">
    <property type="nucleotide sequence ID" value="NZ_JBHSOZ010000002.1"/>
</dbReference>
<dbReference type="InterPro" id="IPR051169">
    <property type="entry name" value="NADH-Q_oxidoreductase"/>
</dbReference>
<comment type="cofactor">
    <cofactor evidence="1">
        <name>FAD</name>
        <dbReference type="ChEBI" id="CHEBI:57692"/>
    </cofactor>
</comment>
<dbReference type="Gene3D" id="3.50.50.100">
    <property type="match status" value="1"/>
</dbReference>
<sequence>MKKLVILGGGYGGMRIMQRLLPNDLPDDVELILIDKLPYHCMKTEYYALAAGTESDQEIRVPFPDHERLNLHYGTVESIDLQNRVLHFEGDDTLEYDYLIIGVGSEDKYHGVPGAEDYTYSIQSMEETRRTYEALSNLPPRSDVSIVGAGLSGVELASELRESRSDLNIKLFDRGDTILPMFPQRLSTYVQNWFIKHDVEVISNSNITRVEQGALYNHEDRIESQAIIWTAGIQPGKVVRELDTEKDKSGRVVLTPHHHLPQDENVFVVGDCASLPHAPSAQLAEGQGEQIAMVLKKRWNNESIPETLPTIKLKGVLGSLGKKHGFGLMGDKAAVTGRVARLLKSGVLWMYKHHSGV</sequence>
<dbReference type="PRINTS" id="PR00411">
    <property type="entry name" value="PNDRDTASEI"/>
</dbReference>
<accession>A0ABW0YII3</accession>
<evidence type="ECO:0000256" key="5">
    <source>
        <dbReference type="ARBA" id="ARBA00023002"/>
    </source>
</evidence>
<dbReference type="SUPFAM" id="SSF51905">
    <property type="entry name" value="FAD/NAD(P)-binding domain"/>
    <property type="match status" value="2"/>
</dbReference>
<protein>
    <submittedName>
        <fullName evidence="7">NAD(P)/FAD-dependent oxidoreductase</fullName>
        <ecNumber evidence="7">1.6.5.-</ecNumber>
    </submittedName>
</protein>
<evidence type="ECO:0000256" key="3">
    <source>
        <dbReference type="ARBA" id="ARBA00022630"/>
    </source>
</evidence>
<dbReference type="PANTHER" id="PTHR42913">
    <property type="entry name" value="APOPTOSIS-INDUCING FACTOR 1"/>
    <property type="match status" value="1"/>
</dbReference>
<dbReference type="InterPro" id="IPR023753">
    <property type="entry name" value="FAD/NAD-binding_dom"/>
</dbReference>
<evidence type="ECO:0000313" key="8">
    <source>
        <dbReference type="Proteomes" id="UP001596142"/>
    </source>
</evidence>
<name>A0ABW0YII3_9BACI</name>
<evidence type="ECO:0000256" key="2">
    <source>
        <dbReference type="ARBA" id="ARBA00005272"/>
    </source>
</evidence>
<proteinExistence type="inferred from homology"/>
<reference evidence="8" key="1">
    <citation type="journal article" date="2019" name="Int. J. Syst. Evol. Microbiol.">
        <title>The Global Catalogue of Microorganisms (GCM) 10K type strain sequencing project: providing services to taxonomists for standard genome sequencing and annotation.</title>
        <authorList>
            <consortium name="The Broad Institute Genomics Platform"/>
            <consortium name="The Broad Institute Genome Sequencing Center for Infectious Disease"/>
            <person name="Wu L."/>
            <person name="Ma J."/>
        </authorList>
    </citation>
    <scope>NUCLEOTIDE SEQUENCE [LARGE SCALE GENOMIC DNA]</scope>
    <source>
        <strain evidence="8">CECT 7184</strain>
    </source>
</reference>
<evidence type="ECO:0000256" key="1">
    <source>
        <dbReference type="ARBA" id="ARBA00001974"/>
    </source>
</evidence>
<keyword evidence="8" id="KW-1185">Reference proteome</keyword>
<dbReference type="PRINTS" id="PR00368">
    <property type="entry name" value="FADPNR"/>
</dbReference>
<dbReference type="GO" id="GO:0016491">
    <property type="term" value="F:oxidoreductase activity"/>
    <property type="evidence" value="ECO:0007669"/>
    <property type="project" value="UniProtKB-KW"/>
</dbReference>
<evidence type="ECO:0000256" key="4">
    <source>
        <dbReference type="ARBA" id="ARBA00022827"/>
    </source>
</evidence>
<dbReference type="PANTHER" id="PTHR42913:SF3">
    <property type="entry name" value="64 KDA MITOCHONDRIAL NADH DEHYDROGENASE (EUROFUNG)"/>
    <property type="match status" value="1"/>
</dbReference>